<reference evidence="2" key="1">
    <citation type="submission" date="2015-01" db="EMBL/GenBank/DDBJ databases">
        <authorList>
            <person name="Aksoy S."/>
            <person name="Warren W."/>
            <person name="Wilson R.K."/>
        </authorList>
    </citation>
    <scope>NUCLEOTIDE SEQUENCE [LARGE SCALE GENOMIC DNA]</scope>
    <source>
        <strain evidence="2">IAEA</strain>
    </source>
</reference>
<dbReference type="Proteomes" id="UP000092460">
    <property type="component" value="Unassembled WGS sequence"/>
</dbReference>
<dbReference type="AlphaFoldDB" id="A0A1B0BDN7"/>
<proteinExistence type="predicted"/>
<evidence type="ECO:0000313" key="1">
    <source>
        <dbReference type="EnsemblMetazoa" id="GPPI026715-PA"/>
    </source>
</evidence>
<sequence>MSTMSAREQKTILQIEEFTHEIFNLTPMRFMRSPMGCMQNDKMHMRSTKIYAHTFEEEISNQVIESNEKFVESKNFVNLVYAYSVEYHRILLHGVSMSWPVASSLHITSQFRKYLRRLDQTLKEYACNSVIK</sequence>
<reference evidence="1" key="2">
    <citation type="submission" date="2020-05" db="UniProtKB">
        <authorList>
            <consortium name="EnsemblMetazoa"/>
        </authorList>
    </citation>
    <scope>IDENTIFICATION</scope>
    <source>
        <strain evidence="1">IAEA</strain>
    </source>
</reference>
<organism evidence="1 2">
    <name type="scientific">Glossina palpalis gambiensis</name>
    <dbReference type="NCBI Taxonomy" id="67801"/>
    <lineage>
        <taxon>Eukaryota</taxon>
        <taxon>Metazoa</taxon>
        <taxon>Ecdysozoa</taxon>
        <taxon>Arthropoda</taxon>
        <taxon>Hexapoda</taxon>
        <taxon>Insecta</taxon>
        <taxon>Pterygota</taxon>
        <taxon>Neoptera</taxon>
        <taxon>Endopterygota</taxon>
        <taxon>Diptera</taxon>
        <taxon>Brachycera</taxon>
        <taxon>Muscomorpha</taxon>
        <taxon>Hippoboscoidea</taxon>
        <taxon>Glossinidae</taxon>
        <taxon>Glossina</taxon>
    </lineage>
</organism>
<protein>
    <submittedName>
        <fullName evidence="1">Uncharacterized protein</fullName>
    </submittedName>
</protein>
<dbReference type="EnsemblMetazoa" id="GPPI026715-RA">
    <property type="protein sequence ID" value="GPPI026715-PA"/>
    <property type="gene ID" value="GPPI026715"/>
</dbReference>
<name>A0A1B0BDN7_9MUSC</name>
<accession>A0A1B0BDN7</accession>
<dbReference type="EMBL" id="JXJN01012545">
    <property type="status" value="NOT_ANNOTATED_CDS"/>
    <property type="molecule type" value="Genomic_DNA"/>
</dbReference>
<dbReference type="VEuPathDB" id="VectorBase:GPPI026715"/>
<evidence type="ECO:0000313" key="2">
    <source>
        <dbReference type="Proteomes" id="UP000092460"/>
    </source>
</evidence>
<keyword evidence="2" id="KW-1185">Reference proteome</keyword>